<dbReference type="Gene3D" id="1.10.10.2840">
    <property type="entry name" value="PucR C-terminal helix-turn-helix domain"/>
    <property type="match status" value="1"/>
</dbReference>
<dbReference type="PANTHER" id="PTHR33744">
    <property type="entry name" value="CARBOHYDRATE DIACID REGULATOR"/>
    <property type="match status" value="1"/>
</dbReference>
<dbReference type="Pfam" id="PF07905">
    <property type="entry name" value="PucR"/>
    <property type="match status" value="1"/>
</dbReference>
<evidence type="ECO:0000259" key="2">
    <source>
        <dbReference type="Pfam" id="PF13556"/>
    </source>
</evidence>
<organism evidence="3 4">
    <name type="scientific">Mordavella massiliensis</name>
    <dbReference type="NCBI Taxonomy" id="1871024"/>
    <lineage>
        <taxon>Bacteria</taxon>
        <taxon>Bacillati</taxon>
        <taxon>Bacillota</taxon>
        <taxon>Clostridia</taxon>
        <taxon>Eubacteriales</taxon>
        <taxon>Clostridiaceae</taxon>
        <taxon>Mordavella</taxon>
    </lineage>
</organism>
<dbReference type="Proteomes" id="UP000713880">
    <property type="component" value="Unassembled WGS sequence"/>
</dbReference>
<evidence type="ECO:0000313" key="4">
    <source>
        <dbReference type="Proteomes" id="UP000713880"/>
    </source>
</evidence>
<name>A0A939BBV1_9CLOT</name>
<dbReference type="InterPro" id="IPR042070">
    <property type="entry name" value="PucR_C-HTH_sf"/>
</dbReference>
<dbReference type="PANTHER" id="PTHR33744:SF1">
    <property type="entry name" value="DNA-BINDING TRANSCRIPTIONAL ACTIVATOR ADER"/>
    <property type="match status" value="1"/>
</dbReference>
<dbReference type="InterPro" id="IPR025736">
    <property type="entry name" value="PucR_C-HTH_dom"/>
</dbReference>
<dbReference type="EMBL" id="JACJLV010000016">
    <property type="protein sequence ID" value="MBM6826720.1"/>
    <property type="molecule type" value="Genomic_DNA"/>
</dbReference>
<feature type="domain" description="PucR C-terminal helix-turn-helix" evidence="2">
    <location>
        <begin position="318"/>
        <end position="358"/>
    </location>
</feature>
<evidence type="ECO:0000313" key="3">
    <source>
        <dbReference type="EMBL" id="MBM6826720.1"/>
    </source>
</evidence>
<dbReference type="RefSeq" id="WP_204908766.1">
    <property type="nucleotide sequence ID" value="NZ_JACJLV010000016.1"/>
</dbReference>
<feature type="domain" description="Purine catabolism PurC-like" evidence="1">
    <location>
        <begin position="8"/>
        <end position="129"/>
    </location>
</feature>
<dbReference type="InterPro" id="IPR012914">
    <property type="entry name" value="PucR_dom"/>
</dbReference>
<dbReference type="Pfam" id="PF13556">
    <property type="entry name" value="HTH_30"/>
    <property type="match status" value="1"/>
</dbReference>
<keyword evidence="4" id="KW-1185">Reference proteome</keyword>
<dbReference type="InterPro" id="IPR051448">
    <property type="entry name" value="CdaR-like_regulators"/>
</dbReference>
<evidence type="ECO:0000259" key="1">
    <source>
        <dbReference type="Pfam" id="PF07905"/>
    </source>
</evidence>
<proteinExistence type="predicted"/>
<sequence>MNELTVRDILNLPFMDGYRLAAGASGLDNPVHFPNVYDIPHDAGDPVLDELTARHDFYLTALYYGKDNPDYIYSVMEWYLSIQASAVCIIDLYINELPEKVVRLCDEHRLPVIFISQQVPYSTVISNIIECKLSLERRRFVTNQLLALTSEHTAEKEKREIIRELNPSFSSHVIAFFCSGAEPLQQKMPSDTPLYYGITSLIAEYRDGILLAYSFHRKSDSQLRQATEEILAYLREQLPEIRIGISDTLPVSQLGDAISQAFVAADSADFGQSASYSDLGVMRLLVSIQGHPAIQKYYQETIAPLIKYDKENHSQLFVTLCRFIENGADYKRTGAAMFLHENTVRYRINNLKEILNYGKSEVDFLETLSMIYKIHKLLTPSTHTSKEG</sequence>
<reference evidence="3" key="1">
    <citation type="submission" date="2020-08" db="EMBL/GenBank/DDBJ databases">
        <authorList>
            <person name="Cejkova D."/>
            <person name="Kubasova T."/>
            <person name="Jahodarova E."/>
            <person name="Rychlik I."/>
        </authorList>
    </citation>
    <scope>NUCLEOTIDE SEQUENCE</scope>
    <source>
        <strain evidence="3">An420c</strain>
    </source>
</reference>
<gene>
    <name evidence="3" type="ORF">H6A13_06320</name>
</gene>
<reference evidence="3" key="2">
    <citation type="journal article" date="2021" name="Sci. Rep.">
        <title>The distribution of antibiotic resistance genes in chicken gut microbiota commensals.</title>
        <authorList>
            <person name="Juricova H."/>
            <person name="Matiasovicova J."/>
            <person name="Kubasova T."/>
            <person name="Cejkova D."/>
            <person name="Rychlik I."/>
        </authorList>
    </citation>
    <scope>NUCLEOTIDE SEQUENCE</scope>
    <source>
        <strain evidence="3">An420c</strain>
    </source>
</reference>
<comment type="caution">
    <text evidence="3">The sequence shown here is derived from an EMBL/GenBank/DDBJ whole genome shotgun (WGS) entry which is preliminary data.</text>
</comment>
<protein>
    <submittedName>
        <fullName evidence="3">PucR family transcriptional regulator ligand-binding domain-containing protein</fullName>
    </submittedName>
</protein>
<accession>A0A939BBV1</accession>
<dbReference type="AlphaFoldDB" id="A0A939BBV1"/>